<dbReference type="RefSeq" id="WP_014958442.1">
    <property type="nucleotide sequence ID" value="NZ_FNLL01000007.1"/>
</dbReference>
<keyword evidence="2" id="KW-0378">Hydrolase</keyword>
<dbReference type="AlphaFoldDB" id="A0A1H2I460"/>
<evidence type="ECO:0000313" key="3">
    <source>
        <dbReference type="EMBL" id="SDU38967.1"/>
    </source>
</evidence>
<keyword evidence="4" id="KW-1185">Reference proteome</keyword>
<dbReference type="CDD" id="cd00586">
    <property type="entry name" value="4HBT"/>
    <property type="match status" value="1"/>
</dbReference>
<reference evidence="4" key="1">
    <citation type="submission" date="2016-10" db="EMBL/GenBank/DDBJ databases">
        <authorList>
            <person name="Varghese N."/>
            <person name="Submissions S."/>
        </authorList>
    </citation>
    <scope>NUCLEOTIDE SEQUENCE [LARGE SCALE GENOMIC DNA]</scope>
    <source>
        <strain evidence="4">DSM 3384</strain>
    </source>
</reference>
<dbReference type="Proteomes" id="UP000199608">
    <property type="component" value="Unassembled WGS sequence"/>
</dbReference>
<dbReference type="SUPFAM" id="SSF54637">
    <property type="entry name" value="Thioesterase/thiol ester dehydrase-isomerase"/>
    <property type="match status" value="1"/>
</dbReference>
<accession>A0A1H2I460</accession>
<comment type="similarity">
    <text evidence="1">Belongs to the 4-hydroxybenzoyl-CoA thioesterase family.</text>
</comment>
<evidence type="ECO:0000256" key="1">
    <source>
        <dbReference type="ARBA" id="ARBA00005953"/>
    </source>
</evidence>
<dbReference type="InterPro" id="IPR029069">
    <property type="entry name" value="HotDog_dom_sf"/>
</dbReference>
<name>A0A1H2I460_9BACT</name>
<evidence type="ECO:0000256" key="2">
    <source>
        <dbReference type="ARBA" id="ARBA00022801"/>
    </source>
</evidence>
<evidence type="ECO:0000313" key="4">
    <source>
        <dbReference type="Proteomes" id="UP000199608"/>
    </source>
</evidence>
<gene>
    <name evidence="3" type="ORF">SAMN04487931_107230</name>
</gene>
<dbReference type="InterPro" id="IPR050563">
    <property type="entry name" value="4-hydroxybenzoyl-CoA_TE"/>
</dbReference>
<sequence length="139" mass="16202">MTYQNIVERKIMWGDLDSVGIVFYPRYYEWIDACGHLFFESLGVNLNDLMGKRQIGFGLVETGCRYFKPGRYHETIRITTGIEELTDKTVHLNHRITLASDDTLTVEGFEKRICMDLSNPDNIRARDIPKDVVEKIKRQ</sequence>
<protein>
    <submittedName>
        <fullName evidence="3">4-hydroxybenzoyl-CoA thioesterase</fullName>
    </submittedName>
</protein>
<dbReference type="GO" id="GO:0047617">
    <property type="term" value="F:fatty acyl-CoA hydrolase activity"/>
    <property type="evidence" value="ECO:0007669"/>
    <property type="project" value="TreeGrafter"/>
</dbReference>
<dbReference type="PANTHER" id="PTHR31793:SF27">
    <property type="entry name" value="NOVEL THIOESTERASE SUPERFAMILY DOMAIN AND SAPOSIN A-TYPE DOMAIN CONTAINING PROTEIN (0610012H03RIK)"/>
    <property type="match status" value="1"/>
</dbReference>
<dbReference type="Pfam" id="PF13279">
    <property type="entry name" value="4HBT_2"/>
    <property type="match status" value="1"/>
</dbReference>
<dbReference type="PANTHER" id="PTHR31793">
    <property type="entry name" value="4-HYDROXYBENZOYL-COA THIOESTERASE FAMILY MEMBER"/>
    <property type="match status" value="1"/>
</dbReference>
<organism evidence="3 4">
    <name type="scientific">Desulfobacula phenolica</name>
    <dbReference type="NCBI Taxonomy" id="90732"/>
    <lineage>
        <taxon>Bacteria</taxon>
        <taxon>Pseudomonadati</taxon>
        <taxon>Thermodesulfobacteriota</taxon>
        <taxon>Desulfobacteria</taxon>
        <taxon>Desulfobacterales</taxon>
        <taxon>Desulfobacteraceae</taxon>
        <taxon>Desulfobacula</taxon>
    </lineage>
</organism>
<dbReference type="Gene3D" id="3.10.129.10">
    <property type="entry name" value="Hotdog Thioesterase"/>
    <property type="match status" value="1"/>
</dbReference>
<dbReference type="EMBL" id="FNLL01000007">
    <property type="protein sequence ID" value="SDU38967.1"/>
    <property type="molecule type" value="Genomic_DNA"/>
</dbReference>
<proteinExistence type="inferred from homology"/>